<feature type="domain" description="Heparinase II/III-like C-terminal" evidence="5">
    <location>
        <begin position="323"/>
        <end position="544"/>
    </location>
</feature>
<feature type="domain" description="Heparin-sulfate lyase N-terminal" evidence="6">
    <location>
        <begin position="11"/>
        <end position="295"/>
    </location>
</feature>
<name>A0A9J6NXX1_9CLOT</name>
<evidence type="ECO:0000259" key="5">
    <source>
        <dbReference type="Pfam" id="PF07940"/>
    </source>
</evidence>
<sequence>MKFQYFQWPKDKKKIVKYYKSVDKSKIIDKMKYILPSAINKDYINAAEKIIRDDIYMIPPYGSTSYPKSINWTEDPKNTRSFMRLLHGHFFINDLVAAYKKSKKVEYLLKGFEIIKDWILNNPYNNPAHKMAWHDETTASRLMTWISFFNEARKLLNDNESELFLKSIFLHVKLLSSSNFYSKNTNHGMFQDQALIIYSDYFWEFNNSKNINKLACSRMKEYFDFIFSSEGIHLEHSPKYHQMIAQYLKKYGDYLNSVNSPFSKELINLYNKASKFATYIIKPDGYLPQIGDTDRLRARSGIWINNPYYRYAVTKGREGRVPLENDKVFPKSGYAIFRDDWQKKEKGVYILFIAAYHVAYHKHCDDLSLWIYSNGDIIRESGPNGFDYKNKFTRYTYSSFSHNTLIVDNKSLPRTDGKYKSVRLTEYKVDKNISRVTGINERFEGVKHIRTVEYFKDTKNITITDNIKSEKEHEYKLLWNLADDIKPVIKGTKILLYRGKVLVMRVSIETNTKFSIRTIRGQVKPFVLGWICEKFCQQKPTSALIIGFTGRNVSIKTKFTIMN</sequence>
<dbReference type="RefSeq" id="WP_250858297.1">
    <property type="nucleotide sequence ID" value="NZ_JAGSOJ010000001.1"/>
</dbReference>
<accession>A0A9J6NXX1</accession>
<dbReference type="SUPFAM" id="SSF48230">
    <property type="entry name" value="Chondroitin AC/alginate lyase"/>
    <property type="match status" value="1"/>
</dbReference>
<reference evidence="7" key="1">
    <citation type="journal article" date="2021" name="mSystems">
        <title>Bacteria and Archaea Synergistically Convert Glycine Betaine to Biogenic Methane in the Formosa Cold Seep of the South China Sea.</title>
        <authorList>
            <person name="Li L."/>
            <person name="Zhang W."/>
            <person name="Zhang S."/>
            <person name="Song L."/>
            <person name="Sun Q."/>
            <person name="Zhang H."/>
            <person name="Xiang H."/>
            <person name="Dong X."/>
        </authorList>
    </citation>
    <scope>NUCLEOTIDE SEQUENCE</scope>
    <source>
        <strain evidence="7">ZWT</strain>
    </source>
</reference>
<evidence type="ECO:0000256" key="1">
    <source>
        <dbReference type="ARBA" id="ARBA00004418"/>
    </source>
</evidence>
<dbReference type="InterPro" id="IPR008929">
    <property type="entry name" value="Chondroitin_lyas"/>
</dbReference>
<keyword evidence="3" id="KW-0574">Periplasm</keyword>
<protein>
    <submittedName>
        <fullName evidence="7">Alginate lyase family protein</fullName>
    </submittedName>
</protein>
<dbReference type="Proteomes" id="UP001056429">
    <property type="component" value="Unassembled WGS sequence"/>
</dbReference>
<dbReference type="GO" id="GO:0042597">
    <property type="term" value="C:periplasmic space"/>
    <property type="evidence" value="ECO:0007669"/>
    <property type="project" value="UniProtKB-SubCell"/>
</dbReference>
<comment type="subcellular location">
    <subcellularLocation>
        <location evidence="1">Periplasm</location>
    </subcellularLocation>
</comment>
<evidence type="ECO:0000256" key="4">
    <source>
        <dbReference type="ARBA" id="ARBA00023239"/>
    </source>
</evidence>
<reference evidence="7" key="2">
    <citation type="submission" date="2021-04" db="EMBL/GenBank/DDBJ databases">
        <authorList>
            <person name="Dong X."/>
        </authorList>
    </citation>
    <scope>NUCLEOTIDE SEQUENCE</scope>
    <source>
        <strain evidence="7">ZWT</strain>
    </source>
</reference>
<evidence type="ECO:0000256" key="3">
    <source>
        <dbReference type="ARBA" id="ARBA00022764"/>
    </source>
</evidence>
<keyword evidence="2" id="KW-0732">Signal</keyword>
<proteinExistence type="predicted"/>
<dbReference type="PANTHER" id="PTHR39210:SF1">
    <property type="entry name" value="HEPARIN-SULFATE LYASE"/>
    <property type="match status" value="1"/>
</dbReference>
<dbReference type="Pfam" id="PF07940">
    <property type="entry name" value="Hepar_II_III_C"/>
    <property type="match status" value="1"/>
</dbReference>
<keyword evidence="4 7" id="KW-0456">Lyase</keyword>
<dbReference type="Pfam" id="PF16889">
    <property type="entry name" value="Hepar_II_III_N"/>
    <property type="match status" value="1"/>
</dbReference>
<dbReference type="Gene3D" id="2.70.98.70">
    <property type="match status" value="1"/>
</dbReference>
<evidence type="ECO:0000313" key="7">
    <source>
        <dbReference type="EMBL" id="MCM1989298.1"/>
    </source>
</evidence>
<comment type="caution">
    <text evidence="7">The sequence shown here is derived from an EMBL/GenBank/DDBJ whole genome shotgun (WGS) entry which is preliminary data.</text>
</comment>
<dbReference type="Gene3D" id="1.50.10.100">
    <property type="entry name" value="Chondroitin AC/alginate lyase"/>
    <property type="match status" value="1"/>
</dbReference>
<dbReference type="GO" id="GO:0016829">
    <property type="term" value="F:lyase activity"/>
    <property type="evidence" value="ECO:0007669"/>
    <property type="project" value="UniProtKB-KW"/>
</dbReference>
<evidence type="ECO:0000259" key="6">
    <source>
        <dbReference type="Pfam" id="PF16889"/>
    </source>
</evidence>
<dbReference type="EMBL" id="JAGSOJ010000001">
    <property type="protein sequence ID" value="MCM1989298.1"/>
    <property type="molecule type" value="Genomic_DNA"/>
</dbReference>
<gene>
    <name evidence="7" type="ORF">KDK92_06065</name>
</gene>
<evidence type="ECO:0000256" key="2">
    <source>
        <dbReference type="ARBA" id="ARBA00022729"/>
    </source>
</evidence>
<dbReference type="PANTHER" id="PTHR39210">
    <property type="entry name" value="HEPARIN-SULFATE LYASE"/>
    <property type="match status" value="1"/>
</dbReference>
<evidence type="ECO:0000313" key="8">
    <source>
        <dbReference type="Proteomes" id="UP001056429"/>
    </source>
</evidence>
<dbReference type="AlphaFoldDB" id="A0A9J6NXX1"/>
<organism evidence="7 8">
    <name type="scientific">Oceanirhabdus seepicola</name>
    <dbReference type="NCBI Taxonomy" id="2828781"/>
    <lineage>
        <taxon>Bacteria</taxon>
        <taxon>Bacillati</taxon>
        <taxon>Bacillota</taxon>
        <taxon>Clostridia</taxon>
        <taxon>Eubacteriales</taxon>
        <taxon>Clostridiaceae</taxon>
        <taxon>Oceanirhabdus</taxon>
    </lineage>
</organism>
<dbReference type="InterPro" id="IPR031680">
    <property type="entry name" value="Hepar_II_III_N"/>
</dbReference>
<keyword evidence="8" id="KW-1185">Reference proteome</keyword>
<dbReference type="InterPro" id="IPR012480">
    <property type="entry name" value="Hepar_II_III_C"/>
</dbReference>